<name>A0A830GZL1_9CREN</name>
<evidence type="ECO:0000313" key="1">
    <source>
        <dbReference type="EMBL" id="GGT89159.1"/>
    </source>
</evidence>
<comment type="caution">
    <text evidence="1">The sequence shown here is derived from an EMBL/GenBank/DDBJ whole genome shotgun (WGS) entry which is preliminary data.</text>
</comment>
<evidence type="ECO:0000313" key="2">
    <source>
        <dbReference type="Proteomes" id="UP000616143"/>
    </source>
</evidence>
<dbReference type="AlphaFoldDB" id="A0A830GZL1"/>
<organism evidence="1 2">
    <name type="scientific">Sulfodiicoccus acidiphilus</name>
    <dbReference type="NCBI Taxonomy" id="1670455"/>
    <lineage>
        <taxon>Archaea</taxon>
        <taxon>Thermoproteota</taxon>
        <taxon>Thermoprotei</taxon>
        <taxon>Sulfolobales</taxon>
        <taxon>Sulfolobaceae</taxon>
        <taxon>Sulfodiicoccus</taxon>
    </lineage>
</organism>
<dbReference type="EMBL" id="BMQS01000003">
    <property type="protein sequence ID" value="GGT89159.1"/>
    <property type="molecule type" value="Genomic_DNA"/>
</dbReference>
<sequence length="189" mass="21516">MALTTGFGELDSLLARDELVEFYSTDWGLLRLFYHRVIALSSPILVVIVAERGGLDPQLVERFQRTFGVRGDVRIMRAFKVEDVPPTLKATQVDTVVVDPYHHRRKYSQVVAALRTSPARKFLFSFMDREREGSTFGLHSAHSVLELRRGLRGFVVRVVKSADGPELEFPYGTWDMFGRGGEGLTKWIR</sequence>
<accession>A0A830GZL1</accession>
<dbReference type="Proteomes" id="UP000616143">
    <property type="component" value="Unassembled WGS sequence"/>
</dbReference>
<proteinExistence type="predicted"/>
<reference evidence="1" key="1">
    <citation type="journal article" date="2014" name="Int. J. Syst. Evol. Microbiol.">
        <title>Complete genome sequence of Corynebacterium casei LMG S-19264T (=DSM 44701T), isolated from a smear-ripened cheese.</title>
        <authorList>
            <consortium name="US DOE Joint Genome Institute (JGI-PGF)"/>
            <person name="Walter F."/>
            <person name="Albersmeier A."/>
            <person name="Kalinowski J."/>
            <person name="Ruckert C."/>
        </authorList>
    </citation>
    <scope>NUCLEOTIDE SEQUENCE</scope>
    <source>
        <strain evidence="1">JCM 31740</strain>
    </source>
</reference>
<protein>
    <submittedName>
        <fullName evidence="1">Uncharacterized protein</fullName>
    </submittedName>
</protein>
<dbReference type="OrthoDB" id="33816at2157"/>
<gene>
    <name evidence="1" type="ORF">GCM10007116_03740</name>
</gene>
<dbReference type="RefSeq" id="WP_188848329.1">
    <property type="nucleotide sequence ID" value="NZ_BMQS01000003.1"/>
</dbReference>
<reference evidence="1" key="2">
    <citation type="submission" date="2020-09" db="EMBL/GenBank/DDBJ databases">
        <authorList>
            <person name="Sun Q."/>
            <person name="Ohkuma M."/>
        </authorList>
    </citation>
    <scope>NUCLEOTIDE SEQUENCE</scope>
    <source>
        <strain evidence="1">JCM 31740</strain>
    </source>
</reference>